<evidence type="ECO:0000313" key="2">
    <source>
        <dbReference type="EMBL" id="AWK71392.1"/>
    </source>
</evidence>
<reference evidence="2 3" key="1">
    <citation type="submission" date="2017-05" db="EMBL/GenBank/DDBJ databases">
        <title>Isolation of Rhodococcus sp. S2-17 biodegrading of BP-3.</title>
        <authorList>
            <person name="Lee Y."/>
            <person name="Kim K.H."/>
            <person name="Chun B.H."/>
            <person name="Jung H.S."/>
            <person name="Jeon C.O."/>
        </authorList>
    </citation>
    <scope>NUCLEOTIDE SEQUENCE [LARGE SCALE GENOMIC DNA]</scope>
    <source>
        <strain evidence="2 3">S2-17</strain>
    </source>
</reference>
<keyword evidence="3" id="KW-1185">Reference proteome</keyword>
<gene>
    <name evidence="2" type="ORF">CBI38_07155</name>
</gene>
<dbReference type="RefSeq" id="WP_109327622.1">
    <property type="nucleotide sequence ID" value="NZ_CP021354.1"/>
</dbReference>
<organism evidence="2 3">
    <name type="scientific">Rhodococcus oxybenzonivorans</name>
    <dbReference type="NCBI Taxonomy" id="1990687"/>
    <lineage>
        <taxon>Bacteria</taxon>
        <taxon>Bacillati</taxon>
        <taxon>Actinomycetota</taxon>
        <taxon>Actinomycetes</taxon>
        <taxon>Mycobacteriales</taxon>
        <taxon>Nocardiaceae</taxon>
        <taxon>Rhodococcus</taxon>
    </lineage>
</organism>
<proteinExistence type="predicted"/>
<feature type="transmembrane region" description="Helical" evidence="1">
    <location>
        <begin position="24"/>
        <end position="43"/>
    </location>
</feature>
<dbReference type="KEGG" id="roz:CBI38_07155"/>
<keyword evidence="1" id="KW-0472">Membrane</keyword>
<evidence type="ECO:0000256" key="1">
    <source>
        <dbReference type="SAM" id="Phobius"/>
    </source>
</evidence>
<keyword evidence="1" id="KW-0812">Transmembrane</keyword>
<accession>A0A2S2BS28</accession>
<evidence type="ECO:0000313" key="3">
    <source>
        <dbReference type="Proteomes" id="UP000245711"/>
    </source>
</evidence>
<dbReference type="Proteomes" id="UP000245711">
    <property type="component" value="Chromosome"/>
</dbReference>
<sequence>MSGDPAVVAQQLAEGAALASYHSAFWVAAAFFAVGALVSMTLYRNEIPQQDADAGPVLVH</sequence>
<name>A0A2S2BS28_9NOCA</name>
<dbReference type="AlphaFoldDB" id="A0A2S2BS28"/>
<dbReference type="EMBL" id="CP021354">
    <property type="protein sequence ID" value="AWK71392.1"/>
    <property type="molecule type" value="Genomic_DNA"/>
</dbReference>
<keyword evidence="1" id="KW-1133">Transmembrane helix</keyword>
<protein>
    <submittedName>
        <fullName evidence="2">Uncharacterized protein</fullName>
    </submittedName>
</protein>